<dbReference type="Gene3D" id="3.40.630.30">
    <property type="match status" value="1"/>
</dbReference>
<dbReference type="Pfam" id="PF13508">
    <property type="entry name" value="Acetyltransf_7"/>
    <property type="match status" value="1"/>
</dbReference>
<keyword evidence="3" id="KW-1185">Reference proteome</keyword>
<proteinExistence type="predicted"/>
<comment type="caution">
    <text evidence="2">The sequence shown here is derived from an EMBL/GenBank/DDBJ whole genome shotgun (WGS) entry which is preliminary data.</text>
</comment>
<dbReference type="PANTHER" id="PTHR43233">
    <property type="entry name" value="FAMILY N-ACETYLTRANSFERASE, PUTATIVE (AFU_ORTHOLOGUE AFUA_6G03350)-RELATED"/>
    <property type="match status" value="1"/>
</dbReference>
<reference evidence="3" key="1">
    <citation type="submission" date="2018-12" db="EMBL/GenBank/DDBJ databases">
        <title>Tengunoibacter tsumagoiensis gen. nov., sp. nov., Dictyobacter kobayashii sp. nov., D. alpinus sp. nov., and D. joshuensis sp. nov. and description of Dictyobacteraceae fam. nov. within the order Ktedonobacterales isolated from Tengu-no-mugimeshi.</title>
        <authorList>
            <person name="Wang C.M."/>
            <person name="Zheng Y."/>
            <person name="Sakai Y."/>
            <person name="Toyoda A."/>
            <person name="Minakuchi Y."/>
            <person name="Abe K."/>
            <person name="Yokota A."/>
            <person name="Yabe S."/>
        </authorList>
    </citation>
    <scope>NUCLEOTIDE SEQUENCE [LARGE SCALE GENOMIC DNA]</scope>
    <source>
        <strain evidence="3">S-27</strain>
    </source>
</reference>
<dbReference type="GO" id="GO:0016747">
    <property type="term" value="F:acyltransferase activity, transferring groups other than amino-acyl groups"/>
    <property type="evidence" value="ECO:0007669"/>
    <property type="project" value="InterPro"/>
</dbReference>
<dbReference type="SUPFAM" id="SSF55729">
    <property type="entry name" value="Acyl-CoA N-acyltransferases (Nat)"/>
    <property type="match status" value="1"/>
</dbReference>
<gene>
    <name evidence="2" type="ORF">KDAU_54770</name>
</gene>
<dbReference type="InterPro" id="IPR016181">
    <property type="entry name" value="Acyl_CoA_acyltransferase"/>
</dbReference>
<dbReference type="CDD" id="cd04301">
    <property type="entry name" value="NAT_SF"/>
    <property type="match status" value="1"/>
</dbReference>
<sequence length="138" mass="15524">MDDYYLIERMPTVEEYQALRTAVGWGEADADATQKSVQNSLYWVCVLKQQSVIGCGRVIGDGGLCFYVQDIIVLPRYQGQGLGRRIMEKIMHYVRVNAHQGGFVGLMAAKGAAGFYLKYGFLERPTPDYGPGMILFWK</sequence>
<dbReference type="PANTHER" id="PTHR43233:SF1">
    <property type="entry name" value="FAMILY N-ACETYLTRANSFERASE, PUTATIVE (AFU_ORTHOLOGUE AFUA_6G03350)-RELATED"/>
    <property type="match status" value="1"/>
</dbReference>
<dbReference type="InterPro" id="IPR053144">
    <property type="entry name" value="Acetyltransferase_Butenolide"/>
</dbReference>
<dbReference type="AlphaFoldDB" id="A0A401ZMR4"/>
<keyword evidence="2" id="KW-0808">Transferase</keyword>
<organism evidence="2 3">
    <name type="scientific">Dictyobacter aurantiacus</name>
    <dbReference type="NCBI Taxonomy" id="1936993"/>
    <lineage>
        <taxon>Bacteria</taxon>
        <taxon>Bacillati</taxon>
        <taxon>Chloroflexota</taxon>
        <taxon>Ktedonobacteria</taxon>
        <taxon>Ktedonobacterales</taxon>
        <taxon>Dictyobacteraceae</taxon>
        <taxon>Dictyobacter</taxon>
    </lineage>
</organism>
<name>A0A401ZMR4_9CHLR</name>
<evidence type="ECO:0000313" key="3">
    <source>
        <dbReference type="Proteomes" id="UP000287224"/>
    </source>
</evidence>
<evidence type="ECO:0000259" key="1">
    <source>
        <dbReference type="PROSITE" id="PS51186"/>
    </source>
</evidence>
<evidence type="ECO:0000313" key="2">
    <source>
        <dbReference type="EMBL" id="GCE08148.1"/>
    </source>
</evidence>
<dbReference type="PROSITE" id="PS51186">
    <property type="entry name" value="GNAT"/>
    <property type="match status" value="1"/>
</dbReference>
<dbReference type="EMBL" id="BIFQ01000002">
    <property type="protein sequence ID" value="GCE08148.1"/>
    <property type="molecule type" value="Genomic_DNA"/>
</dbReference>
<feature type="domain" description="N-acetyltransferase" evidence="1">
    <location>
        <begin position="1"/>
        <end position="138"/>
    </location>
</feature>
<dbReference type="Proteomes" id="UP000287224">
    <property type="component" value="Unassembled WGS sequence"/>
</dbReference>
<dbReference type="RefSeq" id="WP_235845883.1">
    <property type="nucleotide sequence ID" value="NZ_BIFQ01000002.1"/>
</dbReference>
<dbReference type="InterPro" id="IPR000182">
    <property type="entry name" value="GNAT_dom"/>
</dbReference>
<protein>
    <submittedName>
        <fullName evidence="2">N-acetyltransferase</fullName>
    </submittedName>
</protein>
<accession>A0A401ZMR4</accession>